<evidence type="ECO:0000256" key="2">
    <source>
        <dbReference type="ARBA" id="ARBA00022448"/>
    </source>
</evidence>
<keyword evidence="6 8" id="KW-0472">Membrane</keyword>
<dbReference type="GO" id="GO:0009279">
    <property type="term" value="C:cell outer membrane"/>
    <property type="evidence" value="ECO:0007669"/>
    <property type="project" value="UniProtKB-SubCell"/>
</dbReference>
<dbReference type="SUPFAM" id="SSF49464">
    <property type="entry name" value="Carboxypeptidase regulatory domain-like"/>
    <property type="match status" value="1"/>
</dbReference>
<dbReference type="InterPro" id="IPR012910">
    <property type="entry name" value="Plug_dom"/>
</dbReference>
<dbReference type="Pfam" id="PF13715">
    <property type="entry name" value="CarbopepD_reg_2"/>
    <property type="match status" value="1"/>
</dbReference>
<keyword evidence="11" id="KW-0645">Protease</keyword>
<dbReference type="PROSITE" id="PS52016">
    <property type="entry name" value="TONB_DEPENDENT_REC_3"/>
    <property type="match status" value="1"/>
</dbReference>
<dbReference type="SUPFAM" id="SSF56935">
    <property type="entry name" value="Porins"/>
    <property type="match status" value="1"/>
</dbReference>
<evidence type="ECO:0000256" key="5">
    <source>
        <dbReference type="ARBA" id="ARBA00022729"/>
    </source>
</evidence>
<evidence type="ECO:0000256" key="7">
    <source>
        <dbReference type="ARBA" id="ARBA00023237"/>
    </source>
</evidence>
<dbReference type="PANTHER" id="PTHR30069">
    <property type="entry name" value="TONB-DEPENDENT OUTER MEMBRANE RECEPTOR"/>
    <property type="match status" value="1"/>
</dbReference>
<keyword evidence="4 8" id="KW-0812">Transmembrane</keyword>
<evidence type="ECO:0000256" key="8">
    <source>
        <dbReference type="PROSITE-ProRule" id="PRU01360"/>
    </source>
</evidence>
<comment type="similarity">
    <text evidence="8">Belongs to the TonB-dependent receptor family.</text>
</comment>
<dbReference type="AlphaFoldDB" id="A0AAW6GJS6"/>
<evidence type="ECO:0000256" key="6">
    <source>
        <dbReference type="ARBA" id="ARBA00023136"/>
    </source>
</evidence>
<proteinExistence type="inferred from homology"/>
<keyword evidence="11" id="KW-0378">Hydrolase</keyword>
<keyword evidence="3 8" id="KW-1134">Transmembrane beta strand</keyword>
<dbReference type="Gene3D" id="2.170.130.10">
    <property type="entry name" value="TonB-dependent receptor, plug domain"/>
    <property type="match status" value="1"/>
</dbReference>
<comment type="subcellular location">
    <subcellularLocation>
        <location evidence="1 8">Cell outer membrane</location>
        <topology evidence="1 8">Multi-pass membrane protein</topology>
    </subcellularLocation>
</comment>
<evidence type="ECO:0000256" key="4">
    <source>
        <dbReference type="ARBA" id="ARBA00022692"/>
    </source>
</evidence>
<feature type="signal peptide" evidence="9">
    <location>
        <begin position="1"/>
        <end position="22"/>
    </location>
</feature>
<keyword evidence="7 8" id="KW-0998">Cell outer membrane</keyword>
<dbReference type="Gene3D" id="2.40.170.20">
    <property type="entry name" value="TonB-dependent receptor, beta-barrel domain"/>
    <property type="match status" value="1"/>
</dbReference>
<reference evidence="11" key="1">
    <citation type="submission" date="2022-10" db="EMBL/GenBank/DDBJ databases">
        <title>Human gut microbiome strain richness.</title>
        <authorList>
            <person name="Chen-Liaw A."/>
        </authorList>
    </citation>
    <scope>NUCLEOTIDE SEQUENCE</scope>
    <source>
        <strain evidence="11">BSD2780061687st1_G10_BSD2780061687b_171204</strain>
    </source>
</reference>
<keyword evidence="2 8" id="KW-0813">Transport</keyword>
<comment type="caution">
    <text evidence="11">The sequence shown here is derived from an EMBL/GenBank/DDBJ whole genome shotgun (WGS) entry which is preliminary data.</text>
</comment>
<evidence type="ECO:0000313" key="12">
    <source>
        <dbReference type="Proteomes" id="UP001214113"/>
    </source>
</evidence>
<name>A0AAW6GJS6_BACUN</name>
<evidence type="ECO:0000313" key="11">
    <source>
        <dbReference type="EMBL" id="MDC1857533.1"/>
    </source>
</evidence>
<organism evidence="11 12">
    <name type="scientific">Bacteroides uniformis</name>
    <dbReference type="NCBI Taxonomy" id="820"/>
    <lineage>
        <taxon>Bacteria</taxon>
        <taxon>Pseudomonadati</taxon>
        <taxon>Bacteroidota</taxon>
        <taxon>Bacteroidia</taxon>
        <taxon>Bacteroidales</taxon>
        <taxon>Bacteroidaceae</taxon>
        <taxon>Bacteroides</taxon>
    </lineage>
</organism>
<dbReference type="InterPro" id="IPR036942">
    <property type="entry name" value="Beta-barrel_TonB_sf"/>
</dbReference>
<evidence type="ECO:0000256" key="1">
    <source>
        <dbReference type="ARBA" id="ARBA00004571"/>
    </source>
</evidence>
<dbReference type="GO" id="GO:0015344">
    <property type="term" value="F:siderophore uptake transmembrane transporter activity"/>
    <property type="evidence" value="ECO:0007669"/>
    <property type="project" value="TreeGrafter"/>
</dbReference>
<accession>A0AAW6GJS6</accession>
<dbReference type="GO" id="GO:0004180">
    <property type="term" value="F:carboxypeptidase activity"/>
    <property type="evidence" value="ECO:0007669"/>
    <property type="project" value="UniProtKB-KW"/>
</dbReference>
<evidence type="ECO:0000256" key="9">
    <source>
        <dbReference type="SAM" id="SignalP"/>
    </source>
</evidence>
<dbReference type="RefSeq" id="WP_272196306.1">
    <property type="nucleotide sequence ID" value="NZ_JAQNSB010000071.1"/>
</dbReference>
<dbReference type="Proteomes" id="UP001214113">
    <property type="component" value="Unassembled WGS sequence"/>
</dbReference>
<dbReference type="InterPro" id="IPR037066">
    <property type="entry name" value="Plug_dom_sf"/>
</dbReference>
<sequence>MIKSRYITVILFTVFFPFAAFAQEQTAHRQSVDSISIFELMEAVEANTSYCIYTTIEESFNVKKQALEFSVDYLQKALAPMRYRVTIYGKQLFVLPEILLTTTLSSTLQREKTEEVSSSFHLVPIEKAVSENKVYEIGDKNNPSSEEMVELNGQVTNFRTGQNVPGVNIVLRKPWIAVVTDHDGYFTIKLPAGYNALEIKGLGVRETRRQFMLYGDGNVHIELEEDDHLLDEVVIVSDRLHNVKSTQLGVERFRPALLKNIPTAMGEVDLLKMLQTLPGVKTVGEASNGYNVRGGATDQNLLLLNNGTIYNPNHLFGLFTAFNSDMIKDAELYKSSIPSRFGGRISSVLNITSKEADKEKFTGSAGIGLVTSKLNLEIPVMKEKTSILLSGRTTYSDWIMKMLPEKSGYRDGNAGFYDVGTVFSHTVNNHNKLNVYGYYSHDRFAFNDNVKYAYDNMNVSLIWRSVLSAKLTGNFSFGYDHYDYLNDETAEDAAAARLSFDINQWFGKVDFSYSINDKHLLNFGVISQYYNINPGAYEPLHKESLVKKDVLQKDKALESAIYLGDEWKIASKLSVDVGVRYSIFNLLGPRTDYVYQKGMIPSSSSFIDVAAVNTGKIAKTYQGPEFRCAARYAFTDVLSLKAGFNTMRQYIHKISNTTIMSPTDTWKLSDPNIKPQRGWQVATGIYYNILKMGLELSMEGYYKKLSDYLDYRSAAKLLMNHHLETDVINTEGYAYGVELQVKKPSGKLNGWLSYTYSRTFLRQNDPRISRPVNNGEWYPAEYDKPHDFKLVGNYKFTRRYSMSFNVDYSTGRPTTVPAGQYYDKGLNAMQVYYTDRNSFRVPDYFRLDFSFNVEPSHHLVLLTHSSISIGIYNVTGRRNVYSVYYVSEGGKIQGYRMSIFGAPIPFITYNIKF</sequence>
<feature type="domain" description="TonB-dependent receptor plug" evidence="10">
    <location>
        <begin position="266"/>
        <end position="343"/>
    </location>
</feature>
<evidence type="ECO:0000259" key="10">
    <source>
        <dbReference type="Pfam" id="PF07715"/>
    </source>
</evidence>
<keyword evidence="5 9" id="KW-0732">Signal</keyword>
<feature type="chain" id="PRO_5043397868" evidence="9">
    <location>
        <begin position="23"/>
        <end position="913"/>
    </location>
</feature>
<dbReference type="PANTHER" id="PTHR30069:SF29">
    <property type="entry name" value="HEMOGLOBIN AND HEMOGLOBIN-HAPTOGLOBIN-BINDING PROTEIN 1-RELATED"/>
    <property type="match status" value="1"/>
</dbReference>
<dbReference type="Gene3D" id="2.60.40.1120">
    <property type="entry name" value="Carboxypeptidase-like, regulatory domain"/>
    <property type="match status" value="1"/>
</dbReference>
<dbReference type="Pfam" id="PF07715">
    <property type="entry name" value="Plug"/>
    <property type="match status" value="1"/>
</dbReference>
<dbReference type="GO" id="GO:0044718">
    <property type="term" value="P:siderophore transmembrane transport"/>
    <property type="evidence" value="ECO:0007669"/>
    <property type="project" value="TreeGrafter"/>
</dbReference>
<protein>
    <submittedName>
        <fullName evidence="11">Carboxypeptidase-like regulatory domain-containing protein</fullName>
    </submittedName>
</protein>
<evidence type="ECO:0000256" key="3">
    <source>
        <dbReference type="ARBA" id="ARBA00022452"/>
    </source>
</evidence>
<dbReference type="InterPro" id="IPR008969">
    <property type="entry name" value="CarboxyPept-like_regulatory"/>
</dbReference>
<dbReference type="EMBL" id="JAQNSB010000071">
    <property type="protein sequence ID" value="MDC1857533.1"/>
    <property type="molecule type" value="Genomic_DNA"/>
</dbReference>
<dbReference type="InterPro" id="IPR039426">
    <property type="entry name" value="TonB-dep_rcpt-like"/>
</dbReference>
<gene>
    <name evidence="11" type="ORF">POZ22_22615</name>
</gene>
<keyword evidence="11" id="KW-0121">Carboxypeptidase</keyword>